<name>A0ABP7E5F2_9ACTN</name>
<dbReference type="Gene3D" id="1.20.1440.240">
    <property type="match status" value="1"/>
</dbReference>
<evidence type="ECO:0000313" key="2">
    <source>
        <dbReference type="EMBL" id="GAA3714376.1"/>
    </source>
</evidence>
<dbReference type="PANTHER" id="PTHR10742:SF342">
    <property type="entry name" value="AMINE OXIDASE"/>
    <property type="match status" value="1"/>
</dbReference>
<dbReference type="InterPro" id="IPR006311">
    <property type="entry name" value="TAT_signal"/>
</dbReference>
<evidence type="ECO:0000313" key="3">
    <source>
        <dbReference type="Proteomes" id="UP001500051"/>
    </source>
</evidence>
<proteinExistence type="predicted"/>
<keyword evidence="3" id="KW-1185">Reference proteome</keyword>
<sequence>MPLTRRHFIQRIGAAGGAGLAYGALSSLDLAPSAAADSFKPLSPTDRPPAGHRRVVVLGAGPAGLCSAYELAKAGYKVTVLEARKRPGGRVWSARRGTVETDLRGETQECRFANGGYINVGATRIPQSHLTLDYARELGVEVIPFSNQNADALVRYAGSTPLNNTAIPYRQAKADLLGYVSELLTKATQRGALDDVLSSEDKARLAEFLRSYGDLSSDGRYVGSSRRGYIEEPGAGVDFGTVGAPPSMSDTIRSGIGRNFAFDFGYDQAMQMLTIAGGMDQLYYAFSRALGGDVVQFGATVTSMTNTTDGVTVQYAVGDRRVNLKADYLICTIPPNLVGRLGHNLPTSVVAALQTPVPVSSGKLGIEYKSRWWETKERIYGGASNTDQDISQIMYPPDNHGSKRGVVVAYYATGARHDRFEALRHGGRLAKAVTEGATIHGKQYTKGIASSFSGAWKLTRHSEGAWMSWPGGARESQAYKTLLQPVGRIYFAGDHLSNAIAWQHGAFVSARSVVSQINQRAHR</sequence>
<dbReference type="PROSITE" id="PS51318">
    <property type="entry name" value="TAT"/>
    <property type="match status" value="1"/>
</dbReference>
<dbReference type="EMBL" id="BAAAYX010000020">
    <property type="protein sequence ID" value="GAA3714376.1"/>
    <property type="molecule type" value="Genomic_DNA"/>
</dbReference>
<evidence type="ECO:0000259" key="1">
    <source>
        <dbReference type="Pfam" id="PF01593"/>
    </source>
</evidence>
<dbReference type="Pfam" id="PF01593">
    <property type="entry name" value="Amino_oxidase"/>
    <property type="match status" value="1"/>
</dbReference>
<organism evidence="2 3">
    <name type="scientific">Microlunatus aurantiacus</name>
    <dbReference type="NCBI Taxonomy" id="446786"/>
    <lineage>
        <taxon>Bacteria</taxon>
        <taxon>Bacillati</taxon>
        <taxon>Actinomycetota</taxon>
        <taxon>Actinomycetes</taxon>
        <taxon>Propionibacteriales</taxon>
        <taxon>Propionibacteriaceae</taxon>
        <taxon>Microlunatus</taxon>
    </lineage>
</organism>
<feature type="domain" description="Amine oxidase" evidence="1">
    <location>
        <begin position="63"/>
        <end position="517"/>
    </location>
</feature>
<dbReference type="InterPro" id="IPR036188">
    <property type="entry name" value="FAD/NAD-bd_sf"/>
</dbReference>
<dbReference type="RefSeq" id="WP_344813925.1">
    <property type="nucleotide sequence ID" value="NZ_BAAAYX010000020.1"/>
</dbReference>
<dbReference type="Gene3D" id="3.90.660.10">
    <property type="match status" value="1"/>
</dbReference>
<dbReference type="Proteomes" id="UP001500051">
    <property type="component" value="Unassembled WGS sequence"/>
</dbReference>
<accession>A0ABP7E5F2</accession>
<comment type="caution">
    <text evidence="2">The sequence shown here is derived from an EMBL/GenBank/DDBJ whole genome shotgun (WGS) entry which is preliminary data.</text>
</comment>
<protein>
    <submittedName>
        <fullName evidence="2">Flavin monoamine oxidase family protein</fullName>
    </submittedName>
</protein>
<dbReference type="SUPFAM" id="SSF54373">
    <property type="entry name" value="FAD-linked reductases, C-terminal domain"/>
    <property type="match status" value="1"/>
</dbReference>
<dbReference type="InterPro" id="IPR002937">
    <property type="entry name" value="Amino_oxidase"/>
</dbReference>
<dbReference type="PRINTS" id="PR00419">
    <property type="entry name" value="ADXRDTASE"/>
</dbReference>
<dbReference type="InterPro" id="IPR050281">
    <property type="entry name" value="Flavin_monoamine_oxidase"/>
</dbReference>
<gene>
    <name evidence="2" type="ORF">GCM10022204_36840</name>
</gene>
<dbReference type="PANTHER" id="PTHR10742">
    <property type="entry name" value="FLAVIN MONOAMINE OXIDASE"/>
    <property type="match status" value="1"/>
</dbReference>
<dbReference type="Gene3D" id="3.50.50.60">
    <property type="entry name" value="FAD/NAD(P)-binding domain"/>
    <property type="match status" value="1"/>
</dbReference>
<dbReference type="SUPFAM" id="SSF51905">
    <property type="entry name" value="FAD/NAD(P)-binding domain"/>
    <property type="match status" value="1"/>
</dbReference>
<reference evidence="3" key="1">
    <citation type="journal article" date="2019" name="Int. J. Syst. Evol. Microbiol.">
        <title>The Global Catalogue of Microorganisms (GCM) 10K type strain sequencing project: providing services to taxonomists for standard genome sequencing and annotation.</title>
        <authorList>
            <consortium name="The Broad Institute Genomics Platform"/>
            <consortium name="The Broad Institute Genome Sequencing Center for Infectious Disease"/>
            <person name="Wu L."/>
            <person name="Ma J."/>
        </authorList>
    </citation>
    <scope>NUCLEOTIDE SEQUENCE [LARGE SCALE GENOMIC DNA]</scope>
    <source>
        <strain evidence="3">JCM 16548</strain>
    </source>
</reference>